<dbReference type="InterPro" id="IPR008271">
    <property type="entry name" value="Ser/Thr_kinase_AS"/>
</dbReference>
<dbReference type="eggNOG" id="KOG0574">
    <property type="taxonomic scope" value="Eukaryota"/>
</dbReference>
<dbReference type="PROSITE" id="PS50011">
    <property type="entry name" value="PROTEIN_KINASE_DOM"/>
    <property type="match status" value="2"/>
</dbReference>
<feature type="compositionally biased region" description="Gly residues" evidence="11">
    <location>
        <begin position="208"/>
        <end position="218"/>
    </location>
</feature>
<dbReference type="PROSITE" id="PS00107">
    <property type="entry name" value="PROTEIN_KINASE_ATP"/>
    <property type="match status" value="1"/>
</dbReference>
<protein>
    <recommendedName>
        <fullName evidence="2">non-specific serine/threonine protein kinase</fullName>
        <ecNumber evidence="2">2.7.11.1</ecNumber>
    </recommendedName>
</protein>
<evidence type="ECO:0000256" key="3">
    <source>
        <dbReference type="ARBA" id="ARBA00022527"/>
    </source>
</evidence>
<feature type="domain" description="Protein kinase" evidence="12">
    <location>
        <begin position="1"/>
        <end position="157"/>
    </location>
</feature>
<reference evidence="14" key="1">
    <citation type="submission" date="2013-04" db="EMBL/GenBank/DDBJ databases">
        <title>The Genome Sequence of Fonticula alba ATCC 38817.</title>
        <authorList>
            <consortium name="The Broad Institute Genomics Platform"/>
            <person name="Russ C."/>
            <person name="Cuomo C."/>
            <person name="Burger G."/>
            <person name="Gray M.W."/>
            <person name="Holland P.W.H."/>
            <person name="King N."/>
            <person name="Lang F.B.F."/>
            <person name="Roger A.J."/>
            <person name="Ruiz-Trillo I."/>
            <person name="Brown M."/>
            <person name="Walker B."/>
            <person name="Young S."/>
            <person name="Zeng Q."/>
            <person name="Gargeya S."/>
            <person name="Fitzgerald M."/>
            <person name="Haas B."/>
            <person name="Abouelleil A."/>
            <person name="Allen A.W."/>
            <person name="Alvarado L."/>
            <person name="Arachchi H.M."/>
            <person name="Berlin A.M."/>
            <person name="Chapman S.B."/>
            <person name="Gainer-Dewar J."/>
            <person name="Goldberg J."/>
            <person name="Griggs A."/>
            <person name="Gujja S."/>
            <person name="Hansen M."/>
            <person name="Howarth C."/>
            <person name="Imamovic A."/>
            <person name="Ireland A."/>
            <person name="Larimer J."/>
            <person name="McCowan C."/>
            <person name="Murphy C."/>
            <person name="Pearson M."/>
            <person name="Poon T.W."/>
            <person name="Priest M."/>
            <person name="Roberts A."/>
            <person name="Saif S."/>
            <person name="Shea T."/>
            <person name="Sisk P."/>
            <person name="Sykes S."/>
            <person name="Wortman J."/>
            <person name="Nusbaum C."/>
            <person name="Birren B."/>
        </authorList>
    </citation>
    <scope>NUCLEOTIDE SEQUENCE [LARGE SCALE GENOMIC DNA]</scope>
    <source>
        <strain evidence="14">ATCC 38817</strain>
    </source>
</reference>
<dbReference type="PROSITE" id="PS00108">
    <property type="entry name" value="PROTEIN_KINASE_ST"/>
    <property type="match status" value="1"/>
</dbReference>
<dbReference type="OrthoDB" id="337284at2759"/>
<evidence type="ECO:0000313" key="15">
    <source>
        <dbReference type="Proteomes" id="UP000030693"/>
    </source>
</evidence>
<evidence type="ECO:0000256" key="9">
    <source>
        <dbReference type="ARBA" id="ARBA00048679"/>
    </source>
</evidence>
<dbReference type="InterPro" id="IPR011009">
    <property type="entry name" value="Kinase-like_dom_sf"/>
</dbReference>
<feature type="region of interest" description="Disordered" evidence="11">
    <location>
        <begin position="286"/>
        <end position="321"/>
    </location>
</feature>
<dbReference type="SUPFAM" id="SSF56112">
    <property type="entry name" value="Protein kinase-like (PK-like)"/>
    <property type="match status" value="2"/>
</dbReference>
<feature type="domain" description="CNH" evidence="13">
    <location>
        <begin position="544"/>
        <end position="985"/>
    </location>
</feature>
<keyword evidence="15" id="KW-1185">Reference proteome</keyword>
<evidence type="ECO:0000256" key="5">
    <source>
        <dbReference type="ARBA" id="ARBA00022741"/>
    </source>
</evidence>
<feature type="region of interest" description="Disordered" evidence="11">
    <location>
        <begin position="346"/>
        <end position="393"/>
    </location>
</feature>
<feature type="binding site" evidence="10">
    <location>
        <position position="823"/>
    </location>
    <ligand>
        <name>ATP</name>
        <dbReference type="ChEBI" id="CHEBI:30616"/>
    </ligand>
</feature>
<feature type="compositionally biased region" description="Basic and acidic residues" evidence="11">
    <location>
        <begin position="296"/>
        <end position="311"/>
    </location>
</feature>
<evidence type="ECO:0000256" key="1">
    <source>
        <dbReference type="ARBA" id="ARBA00008874"/>
    </source>
</evidence>
<feature type="domain" description="Protein kinase" evidence="12">
    <location>
        <begin position="794"/>
        <end position="1019"/>
    </location>
</feature>
<keyword evidence="3" id="KW-0723">Serine/threonine-protein kinase</keyword>
<evidence type="ECO:0000256" key="6">
    <source>
        <dbReference type="ARBA" id="ARBA00022777"/>
    </source>
</evidence>
<evidence type="ECO:0000256" key="11">
    <source>
        <dbReference type="SAM" id="MobiDB-lite"/>
    </source>
</evidence>
<feature type="region of interest" description="Disordered" evidence="11">
    <location>
        <begin position="418"/>
        <end position="458"/>
    </location>
</feature>
<dbReference type="PANTHER" id="PTHR48012">
    <property type="entry name" value="STERILE20-LIKE KINASE, ISOFORM B-RELATED"/>
    <property type="match status" value="1"/>
</dbReference>
<comment type="catalytic activity">
    <reaction evidence="9">
        <text>L-seryl-[protein] + ATP = O-phospho-L-seryl-[protein] + ADP + H(+)</text>
        <dbReference type="Rhea" id="RHEA:17989"/>
        <dbReference type="Rhea" id="RHEA-COMP:9863"/>
        <dbReference type="Rhea" id="RHEA-COMP:11604"/>
        <dbReference type="ChEBI" id="CHEBI:15378"/>
        <dbReference type="ChEBI" id="CHEBI:29999"/>
        <dbReference type="ChEBI" id="CHEBI:30616"/>
        <dbReference type="ChEBI" id="CHEBI:83421"/>
        <dbReference type="ChEBI" id="CHEBI:456216"/>
        <dbReference type="EC" id="2.7.11.1"/>
    </reaction>
</comment>
<organism evidence="14">
    <name type="scientific">Fonticula alba</name>
    <name type="common">Slime mold</name>
    <dbReference type="NCBI Taxonomy" id="691883"/>
    <lineage>
        <taxon>Eukaryota</taxon>
        <taxon>Rotosphaerida</taxon>
        <taxon>Fonticulaceae</taxon>
        <taxon>Fonticula</taxon>
    </lineage>
</organism>
<keyword evidence="4" id="KW-0808">Transferase</keyword>
<dbReference type="GO" id="GO:0004674">
    <property type="term" value="F:protein serine/threonine kinase activity"/>
    <property type="evidence" value="ECO:0007669"/>
    <property type="project" value="UniProtKB-KW"/>
</dbReference>
<evidence type="ECO:0000313" key="14">
    <source>
        <dbReference type="EMBL" id="KCV70914.1"/>
    </source>
</evidence>
<keyword evidence="6 14" id="KW-0418">Kinase</keyword>
<dbReference type="Gene3D" id="3.30.200.20">
    <property type="entry name" value="Phosphorylase Kinase, domain 1"/>
    <property type="match status" value="1"/>
</dbReference>
<evidence type="ECO:0000256" key="2">
    <source>
        <dbReference type="ARBA" id="ARBA00012513"/>
    </source>
</evidence>
<dbReference type="InterPro" id="IPR000719">
    <property type="entry name" value="Prot_kinase_dom"/>
</dbReference>
<evidence type="ECO:0000259" key="12">
    <source>
        <dbReference type="PROSITE" id="PS50011"/>
    </source>
</evidence>
<comment type="similarity">
    <text evidence="1">Belongs to the protein kinase superfamily. STE Ser/Thr protein kinase family. STE20 subfamily.</text>
</comment>
<dbReference type="AlphaFoldDB" id="A0A058Z9C6"/>
<dbReference type="Pfam" id="PF00069">
    <property type="entry name" value="Pkinase"/>
    <property type="match status" value="2"/>
</dbReference>
<dbReference type="PROSITE" id="PS50219">
    <property type="entry name" value="CNH"/>
    <property type="match status" value="1"/>
</dbReference>
<accession>A0A058Z9C6</accession>
<keyword evidence="5 10" id="KW-0547">Nucleotide-binding</keyword>
<dbReference type="GeneID" id="20526585"/>
<evidence type="ECO:0000256" key="4">
    <source>
        <dbReference type="ARBA" id="ARBA00022679"/>
    </source>
</evidence>
<dbReference type="InterPro" id="IPR050629">
    <property type="entry name" value="STE20/SPS1-PAK"/>
</dbReference>
<dbReference type="STRING" id="691883.A0A058Z9C6"/>
<gene>
    <name evidence="14" type="ORF">H696_01860</name>
</gene>
<evidence type="ECO:0000256" key="7">
    <source>
        <dbReference type="ARBA" id="ARBA00022840"/>
    </source>
</evidence>
<dbReference type="PANTHER" id="PTHR48012:SF10">
    <property type="entry name" value="FI20177P1"/>
    <property type="match status" value="1"/>
</dbReference>
<sequence>MLETLKGLSYLHDRAILHRDMKCGNILLTARGEIKIVDFGISVIMEHPTQKRNTFVGTPYWMSPELIACDKDATATYDIACDIWAAGICAIELYDTDPPLAEYHPLRALFLIPNSPPPTVRNPRRISRQFRDFLGSCLAKNPAERLTARQLLEHPFLKSSRFSLRKKPSAANHVLREVLEQLDMGPPEEVLLSHDMFFHTGGALTPGGTAGSGLGSGMPGSLPPLDDGAAEQGAAAAAGAGPRRASALRGLRLKIDLRPGNLFSSSSQRAAAAKRKKSQDAVVLERGEAQRLYGQRFHDVDPDADPRDRPPPDAAASHTGPSAMDMTIQQSLAMAPIQVAAVASLPHQQHGADVGGGSARHHHGPGGPGPGAGDDSDHNSSGDSSSDSYEEQDMGRFVRQLRDSALLSPGVDAMDGASPSSLLAPATPTAGAGAGAASSASSSPSGGSPGAGPASAGVATTSGIHVRTVSINHDLALVAATGAVPGTTPITPLSPEAALEAARADERVDRALAAAAAAAASAVPLPRPDGDTHIKMFLAKERFNLDISCSTMFLETRWLFGTPDGLFQLDKVGDLTKLGSGAFHVIQPVTEYGVLASLCGKRLGHQIRLYSLPLLAQIATGQRTVDSSLRLPYRTVPSSRGCRQFSLIRSGGTVFLCAAVRNSAVLYMWSASPQNNFMIIDSWPLPDSCLAVEPILDDAGVLTHIIAQCTSLFVLINIKECVSPFFPLARLASLPVLWPPLAAPRRPPLAAMVSTSHPGLDPPGADALALGMSSPPVRRTVLDADDPPSAPDDWQLITSLGEGNYGSVHKAIHLPTGGMAAIKCVPWNDADIQEIQTEINILESCHSPNVVSYFSTHFLHDTLWLCMELCPGGSFMDIMQSPAKVIRLEEKDVPHSLAVINHRQPLLVYRNSGFFLDVNNFRRVGPIFSWRNTPMAVLPIRENKILSFGASQIDVFWRHTGELIQTVRDFECQKLRYLMRRHGDDLVVASRVGPAIMNIHIIRSLGEQRRPASSASPMV</sequence>
<dbReference type="Gene3D" id="1.10.510.10">
    <property type="entry name" value="Transferase(Phosphotransferase) domain 1"/>
    <property type="match status" value="1"/>
</dbReference>
<proteinExistence type="inferred from homology"/>
<feature type="compositionally biased region" description="Low complexity" evidence="11">
    <location>
        <begin position="219"/>
        <end position="243"/>
    </location>
</feature>
<dbReference type="GO" id="GO:0005524">
    <property type="term" value="F:ATP binding"/>
    <property type="evidence" value="ECO:0007669"/>
    <property type="project" value="UniProtKB-UniRule"/>
</dbReference>
<comment type="catalytic activity">
    <reaction evidence="8">
        <text>L-threonyl-[protein] + ATP = O-phospho-L-threonyl-[protein] + ADP + H(+)</text>
        <dbReference type="Rhea" id="RHEA:46608"/>
        <dbReference type="Rhea" id="RHEA-COMP:11060"/>
        <dbReference type="Rhea" id="RHEA-COMP:11605"/>
        <dbReference type="ChEBI" id="CHEBI:15378"/>
        <dbReference type="ChEBI" id="CHEBI:30013"/>
        <dbReference type="ChEBI" id="CHEBI:30616"/>
        <dbReference type="ChEBI" id="CHEBI:61977"/>
        <dbReference type="ChEBI" id="CHEBI:456216"/>
        <dbReference type="EC" id="2.7.11.1"/>
    </reaction>
</comment>
<dbReference type="RefSeq" id="XP_009494037.1">
    <property type="nucleotide sequence ID" value="XM_009495762.1"/>
</dbReference>
<dbReference type="Proteomes" id="UP000030693">
    <property type="component" value="Unassembled WGS sequence"/>
</dbReference>
<dbReference type="Pfam" id="PF00780">
    <property type="entry name" value="CNH"/>
    <property type="match status" value="1"/>
</dbReference>
<feature type="region of interest" description="Disordered" evidence="11">
    <location>
        <begin position="208"/>
        <end position="243"/>
    </location>
</feature>
<dbReference type="EMBL" id="KB932203">
    <property type="protein sequence ID" value="KCV70914.1"/>
    <property type="molecule type" value="Genomic_DNA"/>
</dbReference>
<dbReference type="EC" id="2.7.11.1" evidence="2"/>
<evidence type="ECO:0000259" key="13">
    <source>
        <dbReference type="PROSITE" id="PS50219"/>
    </source>
</evidence>
<evidence type="ECO:0000256" key="10">
    <source>
        <dbReference type="PROSITE-ProRule" id="PRU10141"/>
    </source>
</evidence>
<dbReference type="SMART" id="SM00220">
    <property type="entry name" value="S_TKc"/>
    <property type="match status" value="1"/>
</dbReference>
<keyword evidence="7 10" id="KW-0067">ATP-binding</keyword>
<dbReference type="InterPro" id="IPR017441">
    <property type="entry name" value="Protein_kinase_ATP_BS"/>
</dbReference>
<name>A0A058Z9C6_FONAL</name>
<dbReference type="eggNOG" id="KOG0587">
    <property type="taxonomic scope" value="Eukaryota"/>
</dbReference>
<evidence type="ECO:0000256" key="8">
    <source>
        <dbReference type="ARBA" id="ARBA00047899"/>
    </source>
</evidence>
<feature type="compositionally biased region" description="Low complexity" evidence="11">
    <location>
        <begin position="424"/>
        <end position="458"/>
    </location>
</feature>
<dbReference type="GO" id="GO:0005737">
    <property type="term" value="C:cytoplasm"/>
    <property type="evidence" value="ECO:0007669"/>
    <property type="project" value="TreeGrafter"/>
</dbReference>
<dbReference type="InterPro" id="IPR001180">
    <property type="entry name" value="CNH_dom"/>
</dbReference>